<dbReference type="InParanoid" id="A0A218ZGX5"/>
<feature type="region of interest" description="Disordered" evidence="1">
    <location>
        <begin position="1"/>
        <end position="131"/>
    </location>
</feature>
<feature type="compositionally biased region" description="Polar residues" evidence="1">
    <location>
        <begin position="591"/>
        <end position="601"/>
    </location>
</feature>
<evidence type="ECO:0000313" key="3">
    <source>
        <dbReference type="Proteomes" id="UP000242519"/>
    </source>
</evidence>
<evidence type="ECO:0000256" key="1">
    <source>
        <dbReference type="SAM" id="MobiDB-lite"/>
    </source>
</evidence>
<feature type="compositionally biased region" description="Acidic residues" evidence="1">
    <location>
        <begin position="219"/>
        <end position="232"/>
    </location>
</feature>
<sequence>MLRSQLSEMMSPDMDLGNGNAGDKGGSPSRPAVSGSPSKTRSLSDGGPPVLSPSPKFREPEKRKSKDDSALDRSPKTPQRPAFSRGLSLRMPARDLMSPSTSAHINRVPLSPKLDHSQTYGSPSSVLPRRSRGLDFSRAATNLHHSTLAESSPDSSPIMPGRAINIPNRKNGFPFAAGCDSVNNHPGSLWSNMANADRMTVSSSLGSVNMMMSESSDSSSDEDDPMDADDIDDSILTTPQVNKMNGAFGALPVQSPGSGWARQSPAVSSLMNFQRARLQNGKSRQSSSSGSVSGNSMVSPRSKSPPIMRNIDGKNNGYLGRDMAAEGSRTRRESISWAANQLHISGSESDDGTLKSTLENVEGLPVTPGRDAQRGVIRRAVTRRGNMLPKTKGFARIRAALAEENAPIETEVRREAEVVRLTRESDMELEPRHPSLSNTTTTHSSPSLGPTTHDSLEGIPEDDIMADISQGLSSDFKQHAMRNSKGKEFWDTFKEESSRTSPPQFLPRGSSSGISEDISLGSPRVSTPPLFPTTSNTDPALSSPSRASTPQPNFGPTTAEITRKVNNKRRREDDFDPTSFKRRAVSPGMSVHNSPIMQSPMQREHQPWGSRPSSKGEAAKLGTNGGPKRVGFQGMVDTNDGLMKMSIE</sequence>
<evidence type="ECO:0000313" key="2">
    <source>
        <dbReference type="EMBL" id="OWP07331.1"/>
    </source>
</evidence>
<feature type="compositionally biased region" description="Polar residues" evidence="1">
    <location>
        <begin position="499"/>
        <end position="514"/>
    </location>
</feature>
<comment type="caution">
    <text evidence="2">The sequence shown here is derived from an EMBL/GenBank/DDBJ whole genome shotgun (WGS) entry which is preliminary data.</text>
</comment>
<accession>A0A218ZGX5</accession>
<feature type="region of interest" description="Disordered" evidence="1">
    <location>
        <begin position="210"/>
        <end position="232"/>
    </location>
</feature>
<feature type="region of interest" description="Disordered" evidence="1">
    <location>
        <begin position="425"/>
        <end position="454"/>
    </location>
</feature>
<proteinExistence type="predicted"/>
<dbReference type="STRING" id="503106.A0A218ZGX5"/>
<feature type="compositionally biased region" description="Basic and acidic residues" evidence="1">
    <location>
        <begin position="56"/>
        <end position="75"/>
    </location>
</feature>
<gene>
    <name evidence="2" type="ORF">B2J93_3077</name>
</gene>
<dbReference type="Proteomes" id="UP000242519">
    <property type="component" value="Unassembled WGS sequence"/>
</dbReference>
<dbReference type="PANTHER" id="PTHR42106">
    <property type="entry name" value="CHROMOSOME 10, WHOLE GENOME SHOTGUN SEQUENCE"/>
    <property type="match status" value="1"/>
</dbReference>
<dbReference type="AlphaFoldDB" id="A0A218ZGX5"/>
<feature type="compositionally biased region" description="Low complexity" evidence="1">
    <location>
        <begin position="283"/>
        <end position="299"/>
    </location>
</feature>
<dbReference type="OrthoDB" id="340550at2759"/>
<feature type="compositionally biased region" description="Polar residues" evidence="1">
    <location>
        <begin position="435"/>
        <end position="453"/>
    </location>
</feature>
<keyword evidence="3" id="KW-1185">Reference proteome</keyword>
<feature type="region of interest" description="Disordered" evidence="1">
    <location>
        <begin position="277"/>
        <end position="327"/>
    </location>
</feature>
<feature type="compositionally biased region" description="Polar residues" evidence="1">
    <location>
        <begin position="532"/>
        <end position="560"/>
    </location>
</feature>
<reference evidence="2 3" key="1">
    <citation type="submission" date="2017-04" db="EMBL/GenBank/DDBJ databases">
        <title>Draft genome sequence of Marssonina coronaria NL1: causal agent of apple blotch.</title>
        <authorList>
            <person name="Cheng Q."/>
        </authorList>
    </citation>
    <scope>NUCLEOTIDE SEQUENCE [LARGE SCALE GENOMIC DNA]</scope>
    <source>
        <strain evidence="2 3">NL1</strain>
    </source>
</reference>
<organism evidence="2 3">
    <name type="scientific">Diplocarpon coronariae</name>
    <dbReference type="NCBI Taxonomy" id="2795749"/>
    <lineage>
        <taxon>Eukaryota</taxon>
        <taxon>Fungi</taxon>
        <taxon>Dikarya</taxon>
        <taxon>Ascomycota</taxon>
        <taxon>Pezizomycotina</taxon>
        <taxon>Leotiomycetes</taxon>
        <taxon>Helotiales</taxon>
        <taxon>Drepanopezizaceae</taxon>
        <taxon>Diplocarpon</taxon>
    </lineage>
</organism>
<feature type="region of interest" description="Disordered" evidence="1">
    <location>
        <begin position="492"/>
        <end position="648"/>
    </location>
</feature>
<name>A0A218ZGX5_9HELO</name>
<protein>
    <submittedName>
        <fullName evidence="2">Uncharacterized protein</fullName>
    </submittedName>
</protein>
<dbReference type="EMBL" id="MZNU01000009">
    <property type="protein sequence ID" value="OWP07331.1"/>
    <property type="molecule type" value="Genomic_DNA"/>
</dbReference>
<dbReference type="PANTHER" id="PTHR42106:SF1">
    <property type="match status" value="1"/>
</dbReference>